<sequence length="698" mass="79101">MDTRTARPFSFSFNTSDYRILHIDPDQGRLYLGSREYLVSLDMQNINKEPLIIHWPAPAQRKGECQMTGKGRHGECANFVRLIEPWNRTHLYTCGTGAYKPICTFINRGWRAEVHFNPTNAFPVSFVLMNLFFFSSPLLHPDGNLYAGVPVDFMSTDPGIFRTMGSRPAVRSEQYDSRWLNEPVFVHMKQIPDSAERNDDKLYFFFREKSLDSGAGASPSVLARNDEGGQKSLVNKWTTFLKARLVCSVMGDDGVETFFDELRDVFIQPNQDERSPVVYGVFSTSGSVFKGSAVCVYSMADIRNVFNGPFAHKHGHNYQWTTYTGKIPYPRPGTCPGGTFTPGLKSTKEFSDEAVNFIRAHPLMYHPVYPIHKRPLVVRSGVDYRFTTIAVDQVDAVDGRYEVLFLGTDLGTVQKVIVLPKDPTTMEELTLEEVEVFRVNTFLKISFRPQHFNQQLYASSEAGLTQMSLHRCGVYGKACSDCCLARDPYCAWDGENCSAFTQATKRRSRRQDVKHGDPLRQCRGYNAKVERRLQEKVQFGVEGSSTFLECVPRSPQATIKWLYQREGRRKVLNREGEVLKTPQGVLLKTLTKADAGLYHCLATENNFKHTLARVSLRILDRDIAVALTTPDEEEEASRSRHQDPAAPTPALLLEPEMRLIQQYCQSYWEQLTAGGNSQADLPKRANRRHTEALKASGE</sequence>
<dbReference type="GO" id="GO:0005886">
    <property type="term" value="C:plasma membrane"/>
    <property type="evidence" value="ECO:0007669"/>
    <property type="project" value="TreeGrafter"/>
</dbReference>
<evidence type="ECO:0000259" key="10">
    <source>
        <dbReference type="PROSITE" id="PS50835"/>
    </source>
</evidence>
<dbReference type="CDD" id="cd05871">
    <property type="entry name" value="Ig_Sema3"/>
    <property type="match status" value="1"/>
</dbReference>
<evidence type="ECO:0000313" key="12">
    <source>
        <dbReference type="Ensembl" id="ENSSRHP00000093696.1"/>
    </source>
</evidence>
<dbReference type="Gene3D" id="2.60.40.10">
    <property type="entry name" value="Immunoglobulins"/>
    <property type="match status" value="1"/>
</dbReference>
<dbReference type="InterPro" id="IPR027231">
    <property type="entry name" value="Semaphorin"/>
</dbReference>
<evidence type="ECO:0000256" key="1">
    <source>
        <dbReference type="ARBA" id="ARBA00004613"/>
    </source>
</evidence>
<dbReference type="InterPro" id="IPR003599">
    <property type="entry name" value="Ig_sub"/>
</dbReference>
<dbReference type="PROSITE" id="PS51004">
    <property type="entry name" value="SEMA"/>
    <property type="match status" value="1"/>
</dbReference>
<reference evidence="12" key="2">
    <citation type="submission" date="2025-09" db="UniProtKB">
        <authorList>
            <consortium name="Ensembl"/>
        </authorList>
    </citation>
    <scope>IDENTIFICATION</scope>
</reference>
<dbReference type="PROSITE" id="PS50835">
    <property type="entry name" value="IG_LIKE"/>
    <property type="match status" value="1"/>
</dbReference>
<dbReference type="InterPro" id="IPR013783">
    <property type="entry name" value="Ig-like_fold"/>
</dbReference>
<dbReference type="InterPro" id="IPR003598">
    <property type="entry name" value="Ig_sub2"/>
</dbReference>
<dbReference type="InterPro" id="IPR036179">
    <property type="entry name" value="Ig-like_dom_sf"/>
</dbReference>
<evidence type="ECO:0000256" key="8">
    <source>
        <dbReference type="PROSITE-ProRule" id="PRU00352"/>
    </source>
</evidence>
<feature type="region of interest" description="Disordered" evidence="9">
    <location>
        <begin position="675"/>
        <end position="698"/>
    </location>
</feature>
<evidence type="ECO:0000256" key="6">
    <source>
        <dbReference type="ARBA" id="ARBA00023180"/>
    </source>
</evidence>
<feature type="domain" description="Sema" evidence="11">
    <location>
        <begin position="1"/>
        <end position="469"/>
    </location>
</feature>
<dbReference type="GO" id="GO:0001755">
    <property type="term" value="P:neural crest cell migration"/>
    <property type="evidence" value="ECO:0007669"/>
    <property type="project" value="TreeGrafter"/>
</dbReference>
<feature type="region of interest" description="Disordered" evidence="9">
    <location>
        <begin position="629"/>
        <end position="650"/>
    </location>
</feature>
<keyword evidence="3" id="KW-0964">Secreted</keyword>
<evidence type="ECO:0000256" key="5">
    <source>
        <dbReference type="ARBA" id="ARBA00023157"/>
    </source>
</evidence>
<organism evidence="12 13">
    <name type="scientific">Sinocyclocheilus rhinocerous</name>
    <dbReference type="NCBI Taxonomy" id="307959"/>
    <lineage>
        <taxon>Eukaryota</taxon>
        <taxon>Metazoa</taxon>
        <taxon>Chordata</taxon>
        <taxon>Craniata</taxon>
        <taxon>Vertebrata</taxon>
        <taxon>Euteleostomi</taxon>
        <taxon>Actinopterygii</taxon>
        <taxon>Neopterygii</taxon>
        <taxon>Teleostei</taxon>
        <taxon>Ostariophysi</taxon>
        <taxon>Cypriniformes</taxon>
        <taxon>Cyprinidae</taxon>
        <taxon>Cyprininae</taxon>
        <taxon>Sinocyclocheilus</taxon>
    </lineage>
</organism>
<gene>
    <name evidence="12" type="primary">sema3ga</name>
</gene>
<dbReference type="InterPro" id="IPR007110">
    <property type="entry name" value="Ig-like_dom"/>
</dbReference>
<dbReference type="Gene3D" id="3.30.1680.10">
    <property type="entry name" value="ligand-binding face of the semaphorins, domain 2"/>
    <property type="match status" value="1"/>
</dbReference>
<dbReference type="SMART" id="SM00408">
    <property type="entry name" value="IGc2"/>
    <property type="match status" value="1"/>
</dbReference>
<evidence type="ECO:0000313" key="13">
    <source>
        <dbReference type="Proteomes" id="UP000472270"/>
    </source>
</evidence>
<dbReference type="PANTHER" id="PTHR11036">
    <property type="entry name" value="SEMAPHORIN"/>
    <property type="match status" value="1"/>
</dbReference>
<comment type="subcellular location">
    <subcellularLocation>
        <location evidence="1">Secreted</location>
    </subcellularLocation>
</comment>
<dbReference type="GO" id="GO:0030215">
    <property type="term" value="F:semaphorin receptor binding"/>
    <property type="evidence" value="ECO:0007669"/>
    <property type="project" value="InterPro"/>
</dbReference>
<dbReference type="Pfam" id="PF01403">
    <property type="entry name" value="Sema"/>
    <property type="match status" value="1"/>
</dbReference>
<dbReference type="GO" id="GO:0007411">
    <property type="term" value="P:axon guidance"/>
    <property type="evidence" value="ECO:0007669"/>
    <property type="project" value="UniProtKB-ARBA"/>
</dbReference>
<reference evidence="12" key="1">
    <citation type="submission" date="2025-08" db="UniProtKB">
        <authorList>
            <consortium name="Ensembl"/>
        </authorList>
    </citation>
    <scope>IDENTIFICATION</scope>
</reference>
<dbReference type="SMART" id="SM00423">
    <property type="entry name" value="PSI"/>
    <property type="match status" value="1"/>
</dbReference>
<dbReference type="FunFam" id="2.60.40.10:FF:000030">
    <property type="entry name" value="Semaphorin 3F like"/>
    <property type="match status" value="1"/>
</dbReference>
<dbReference type="SUPFAM" id="SSF103575">
    <property type="entry name" value="Plexin repeat"/>
    <property type="match status" value="1"/>
</dbReference>
<dbReference type="SUPFAM" id="SSF101912">
    <property type="entry name" value="Sema domain"/>
    <property type="match status" value="1"/>
</dbReference>
<name>A0A673MTJ8_9TELE</name>
<feature type="domain" description="Ig-like" evidence="10">
    <location>
        <begin position="542"/>
        <end position="615"/>
    </location>
</feature>
<evidence type="ECO:0000256" key="3">
    <source>
        <dbReference type="ARBA" id="ARBA00022525"/>
    </source>
</evidence>
<comment type="caution">
    <text evidence="8">Lacks conserved residue(s) required for the propagation of feature annotation.</text>
</comment>
<dbReference type="PANTHER" id="PTHR11036:SF28">
    <property type="entry name" value="SEMA DOMAIN, IMMUNOGLOBULIN DOMAIN (IG), SHORT BASIC DOMAIN, SECRETED, (SEMAPHORIN) 3GA ISOFORM X1-RELATED"/>
    <property type="match status" value="1"/>
</dbReference>
<dbReference type="FunFam" id="3.30.1680.10:FF:000001">
    <property type="entry name" value="Semaphorin 3F like"/>
    <property type="match status" value="1"/>
</dbReference>
<evidence type="ECO:0000256" key="2">
    <source>
        <dbReference type="ARBA" id="ARBA00009492"/>
    </source>
</evidence>
<accession>A0A673MTJ8</accession>
<dbReference type="InterPro" id="IPR036352">
    <property type="entry name" value="Semap_dom_sf"/>
</dbReference>
<keyword evidence="4" id="KW-0732">Signal</keyword>
<dbReference type="GO" id="GO:0005576">
    <property type="term" value="C:extracellular region"/>
    <property type="evidence" value="ECO:0007669"/>
    <property type="project" value="UniProtKB-SubCell"/>
</dbReference>
<dbReference type="Gene3D" id="2.130.10.10">
    <property type="entry name" value="YVTN repeat-like/Quinoprotein amine dehydrogenase"/>
    <property type="match status" value="1"/>
</dbReference>
<feature type="compositionally biased region" description="Basic and acidic residues" evidence="9">
    <location>
        <begin position="688"/>
        <end position="698"/>
    </location>
</feature>
<dbReference type="InterPro" id="IPR015943">
    <property type="entry name" value="WD40/YVTN_repeat-like_dom_sf"/>
</dbReference>
<keyword evidence="5" id="KW-1015">Disulfide bond</keyword>
<dbReference type="AlphaFoldDB" id="A0A673MTJ8"/>
<dbReference type="InterPro" id="IPR001627">
    <property type="entry name" value="Semap_dom"/>
</dbReference>
<dbReference type="GO" id="GO:0071526">
    <property type="term" value="P:semaphorin-plexin signaling pathway"/>
    <property type="evidence" value="ECO:0007669"/>
    <property type="project" value="TreeGrafter"/>
</dbReference>
<keyword evidence="13" id="KW-1185">Reference proteome</keyword>
<protein>
    <submittedName>
        <fullName evidence="12">Semaphorin-3F-like</fullName>
    </submittedName>
</protein>
<dbReference type="Proteomes" id="UP000472270">
    <property type="component" value="Unassembled WGS sequence"/>
</dbReference>
<dbReference type="GO" id="GO:0045499">
    <property type="term" value="F:chemorepellent activity"/>
    <property type="evidence" value="ECO:0007669"/>
    <property type="project" value="TreeGrafter"/>
</dbReference>
<dbReference type="SMART" id="SM00409">
    <property type="entry name" value="IG"/>
    <property type="match status" value="1"/>
</dbReference>
<dbReference type="Ensembl" id="ENSSRHT00000096226.1">
    <property type="protein sequence ID" value="ENSSRHP00000093696.1"/>
    <property type="gene ID" value="ENSSRHG00000045201.1"/>
</dbReference>
<evidence type="ECO:0000256" key="7">
    <source>
        <dbReference type="ARBA" id="ARBA00023319"/>
    </source>
</evidence>
<comment type="similarity">
    <text evidence="2">Belongs to the semaphorin family.</text>
</comment>
<dbReference type="InterPro" id="IPR016201">
    <property type="entry name" value="PSI"/>
</dbReference>
<keyword evidence="6" id="KW-0325">Glycoprotein</keyword>
<dbReference type="GO" id="GO:0030335">
    <property type="term" value="P:positive regulation of cell migration"/>
    <property type="evidence" value="ECO:0007669"/>
    <property type="project" value="TreeGrafter"/>
</dbReference>
<dbReference type="SUPFAM" id="SSF48726">
    <property type="entry name" value="Immunoglobulin"/>
    <property type="match status" value="1"/>
</dbReference>
<dbReference type="SMART" id="SM00630">
    <property type="entry name" value="Sema"/>
    <property type="match status" value="1"/>
</dbReference>
<proteinExistence type="inferred from homology"/>
<evidence type="ECO:0000259" key="11">
    <source>
        <dbReference type="PROSITE" id="PS51004"/>
    </source>
</evidence>
<evidence type="ECO:0000256" key="4">
    <source>
        <dbReference type="ARBA" id="ARBA00022729"/>
    </source>
</evidence>
<evidence type="ECO:0000256" key="9">
    <source>
        <dbReference type="SAM" id="MobiDB-lite"/>
    </source>
</evidence>
<keyword evidence="7" id="KW-0393">Immunoglobulin domain</keyword>